<evidence type="ECO:0000313" key="1">
    <source>
        <dbReference type="EMBL" id="GAD56946.1"/>
    </source>
</evidence>
<proteinExistence type="predicted"/>
<name>U2YNQ4_9RHOB</name>
<keyword evidence="2" id="KW-1185">Reference proteome</keyword>
<comment type="caution">
    <text evidence="1">The sequence shown here is derived from an EMBL/GenBank/DDBJ whole genome shotgun (WGS) entry which is preliminary data.</text>
</comment>
<accession>U2YNQ4</accession>
<evidence type="ECO:0000313" key="2">
    <source>
        <dbReference type="Proteomes" id="UP000016566"/>
    </source>
</evidence>
<dbReference type="EMBL" id="BATB01000054">
    <property type="protein sequence ID" value="GAD56946.1"/>
    <property type="molecule type" value="Genomic_DNA"/>
</dbReference>
<organism evidence="1 2">
    <name type="scientific">Limimaricola cinnabarinus LL-001</name>
    <dbReference type="NCBI Taxonomy" id="1337093"/>
    <lineage>
        <taxon>Bacteria</taxon>
        <taxon>Pseudomonadati</taxon>
        <taxon>Pseudomonadota</taxon>
        <taxon>Alphaproteobacteria</taxon>
        <taxon>Rhodobacterales</taxon>
        <taxon>Paracoccaceae</taxon>
        <taxon>Limimaricola</taxon>
    </lineage>
</organism>
<protein>
    <submittedName>
        <fullName evidence="1">Uncharacterized protein</fullName>
    </submittedName>
</protein>
<dbReference type="STRING" id="1337093.MBELCI_2998"/>
<dbReference type="AlphaFoldDB" id="U2YNQ4"/>
<gene>
    <name evidence="1" type="ORF">MBELCI_2998</name>
</gene>
<reference evidence="1" key="1">
    <citation type="journal article" date="2013" name="Genome Announc.">
        <title>Draft Genome Sequence of Loktanella cinnabarina LL-001T, Isolated from Deep-Sea Floor Sediment.</title>
        <authorList>
            <person name="Nishi S."/>
            <person name="Tsubouchi T."/>
            <person name="Takaki Y."/>
            <person name="Koyanagi R."/>
            <person name="Satoh N."/>
            <person name="Maruyama T."/>
            <person name="Hatada Y."/>
        </authorList>
    </citation>
    <scope>NUCLEOTIDE SEQUENCE [LARGE SCALE GENOMIC DNA]</scope>
    <source>
        <strain evidence="1">LL-001</strain>
    </source>
</reference>
<sequence length="46" mass="5002">MVLALHDPARALSIGTRIIGIRAGRIVLDRPTQGLTLPELYALYEG</sequence>
<dbReference type="Proteomes" id="UP000016566">
    <property type="component" value="Unassembled WGS sequence"/>
</dbReference>